<dbReference type="AlphaFoldDB" id="A0A7X0CET9"/>
<gene>
    <name evidence="1" type="ORF">HD842_002525</name>
</gene>
<comment type="caution">
    <text evidence="1">The sequence shown here is derived from an EMBL/GenBank/DDBJ whole genome shotgun (WGS) entry which is preliminary data.</text>
</comment>
<accession>A0A7X0CET9</accession>
<name>A0A7X0CET9_9BURK</name>
<dbReference type="RefSeq" id="WP_183554874.1">
    <property type="nucleotide sequence ID" value="NZ_JACHBX010000002.1"/>
</dbReference>
<dbReference type="EMBL" id="JACHBX010000002">
    <property type="protein sequence ID" value="MBB6134383.1"/>
    <property type="molecule type" value="Genomic_DNA"/>
</dbReference>
<keyword evidence="2" id="KW-1185">Reference proteome</keyword>
<evidence type="ECO:0000313" key="1">
    <source>
        <dbReference type="EMBL" id="MBB6134383.1"/>
    </source>
</evidence>
<reference evidence="1 2" key="1">
    <citation type="submission" date="2020-08" db="EMBL/GenBank/DDBJ databases">
        <title>The Agave Microbiome: Exploring the role of microbial communities in plant adaptations to desert environments.</title>
        <authorList>
            <person name="Partida-Martinez L.P."/>
        </authorList>
    </citation>
    <scope>NUCLEOTIDE SEQUENCE [LARGE SCALE GENOMIC DNA]</scope>
    <source>
        <strain evidence="1 2">AT3.2</strain>
    </source>
</reference>
<sequence length="90" mass="10227">MRESRMDRGQQFGCRQKPGFCTVDAVDMQALVHRTFAPGRWLSVIDADWQSQIAGGFVPTFFFLKNAFRTMLSRASGERCTARELSSLFT</sequence>
<evidence type="ECO:0000313" key="2">
    <source>
        <dbReference type="Proteomes" id="UP000540787"/>
    </source>
</evidence>
<protein>
    <submittedName>
        <fullName evidence="1">Uncharacterized protein</fullName>
    </submittedName>
</protein>
<organism evidence="1 2">
    <name type="scientific">Massilia aurea</name>
    <dbReference type="NCBI Taxonomy" id="373040"/>
    <lineage>
        <taxon>Bacteria</taxon>
        <taxon>Pseudomonadati</taxon>
        <taxon>Pseudomonadota</taxon>
        <taxon>Betaproteobacteria</taxon>
        <taxon>Burkholderiales</taxon>
        <taxon>Oxalobacteraceae</taxon>
        <taxon>Telluria group</taxon>
        <taxon>Massilia</taxon>
    </lineage>
</organism>
<dbReference type="Proteomes" id="UP000540787">
    <property type="component" value="Unassembled WGS sequence"/>
</dbReference>
<proteinExistence type="predicted"/>